<dbReference type="EMBL" id="CP048222">
    <property type="protein sequence ID" value="QHT67389.1"/>
    <property type="molecule type" value="Genomic_DNA"/>
</dbReference>
<dbReference type="GO" id="GO:0016491">
    <property type="term" value="F:oxidoreductase activity"/>
    <property type="evidence" value="ECO:0007669"/>
    <property type="project" value="UniProtKB-KW"/>
</dbReference>
<protein>
    <submittedName>
        <fullName evidence="4">SDR family NAD(P)-dependent oxidoreductase</fullName>
    </submittedName>
</protein>
<reference evidence="4 5" key="1">
    <citation type="submission" date="2020-01" db="EMBL/GenBank/DDBJ databases">
        <authorList>
            <person name="Kim M.K."/>
        </authorList>
    </citation>
    <scope>NUCLEOTIDE SEQUENCE [LARGE SCALE GENOMIC DNA]</scope>
    <source>
        <strain evidence="4 5">172606-1</strain>
    </source>
</reference>
<evidence type="ECO:0000256" key="1">
    <source>
        <dbReference type="ARBA" id="ARBA00006484"/>
    </source>
</evidence>
<dbReference type="KEGG" id="rhoz:GXP67_12460"/>
<proteinExistence type="inferred from homology"/>
<sequence length="280" mass="30501">MNTKKVWFVTGASKGLGLSLVQRLLAEGYQVAATSRTVESLQKEVDQSANFLPLEVNLTDETSVSHAIAKTIETFGGIDVVVNNAGYGQLGTLEESSDKEARENFDINVFGLLNVIRSAMPHFRKKKSGHIINISSIAGFLGAFPGWGIYNATKFAVAGLSEAFSAEAKSLGVKATIVYPGYFKTNFLLKSSLRFAQHQVADYKEARELDRMHLEDIPGNQPGDPQKAALALIQVAESENPPLHFFMGSDSYGMAKQKLEILQKELEATEAMSLSTDFSS</sequence>
<organism evidence="4 5">
    <name type="scientific">Rhodocytophaga rosea</name>
    <dbReference type="NCBI Taxonomy" id="2704465"/>
    <lineage>
        <taxon>Bacteria</taxon>
        <taxon>Pseudomonadati</taxon>
        <taxon>Bacteroidota</taxon>
        <taxon>Cytophagia</taxon>
        <taxon>Cytophagales</taxon>
        <taxon>Rhodocytophagaceae</taxon>
        <taxon>Rhodocytophaga</taxon>
    </lineage>
</organism>
<dbReference type="PRINTS" id="PR00080">
    <property type="entry name" value="SDRFAMILY"/>
</dbReference>
<accession>A0A6C0GHF8</accession>
<dbReference type="Pfam" id="PF00106">
    <property type="entry name" value="adh_short"/>
    <property type="match status" value="1"/>
</dbReference>
<dbReference type="PANTHER" id="PTHR43976">
    <property type="entry name" value="SHORT CHAIN DEHYDROGENASE"/>
    <property type="match status" value="1"/>
</dbReference>
<evidence type="ECO:0000256" key="3">
    <source>
        <dbReference type="RuleBase" id="RU000363"/>
    </source>
</evidence>
<evidence type="ECO:0000313" key="5">
    <source>
        <dbReference type="Proteomes" id="UP000480178"/>
    </source>
</evidence>
<dbReference type="Proteomes" id="UP000480178">
    <property type="component" value="Chromosome"/>
</dbReference>
<dbReference type="InterPro" id="IPR036291">
    <property type="entry name" value="NAD(P)-bd_dom_sf"/>
</dbReference>
<dbReference type="AlphaFoldDB" id="A0A6C0GHF8"/>
<dbReference type="PANTHER" id="PTHR43976:SF16">
    <property type="entry name" value="SHORT-CHAIN DEHYDROGENASE_REDUCTASE FAMILY PROTEIN"/>
    <property type="match status" value="1"/>
</dbReference>
<dbReference type="SUPFAM" id="SSF51735">
    <property type="entry name" value="NAD(P)-binding Rossmann-fold domains"/>
    <property type="match status" value="1"/>
</dbReference>
<dbReference type="InterPro" id="IPR020904">
    <property type="entry name" value="Sc_DH/Rdtase_CS"/>
</dbReference>
<dbReference type="PROSITE" id="PS00061">
    <property type="entry name" value="ADH_SHORT"/>
    <property type="match status" value="1"/>
</dbReference>
<dbReference type="InterPro" id="IPR051911">
    <property type="entry name" value="SDR_oxidoreductase"/>
</dbReference>
<dbReference type="InterPro" id="IPR002347">
    <property type="entry name" value="SDR_fam"/>
</dbReference>
<dbReference type="CDD" id="cd05374">
    <property type="entry name" value="17beta-HSD-like_SDR_c"/>
    <property type="match status" value="1"/>
</dbReference>
<keyword evidence="5" id="KW-1185">Reference proteome</keyword>
<evidence type="ECO:0000313" key="4">
    <source>
        <dbReference type="EMBL" id="QHT67389.1"/>
    </source>
</evidence>
<dbReference type="RefSeq" id="WP_162443421.1">
    <property type="nucleotide sequence ID" value="NZ_CP048222.1"/>
</dbReference>
<dbReference type="Gene3D" id="3.40.50.720">
    <property type="entry name" value="NAD(P)-binding Rossmann-like Domain"/>
    <property type="match status" value="1"/>
</dbReference>
<evidence type="ECO:0000256" key="2">
    <source>
        <dbReference type="ARBA" id="ARBA00023002"/>
    </source>
</evidence>
<keyword evidence="2" id="KW-0560">Oxidoreductase</keyword>
<gene>
    <name evidence="4" type="ORF">GXP67_12460</name>
</gene>
<comment type="similarity">
    <text evidence="1 3">Belongs to the short-chain dehydrogenases/reductases (SDR) family.</text>
</comment>
<name>A0A6C0GHF8_9BACT</name>
<dbReference type="PRINTS" id="PR00081">
    <property type="entry name" value="GDHRDH"/>
</dbReference>